<organism evidence="4 5">
    <name type="scientific">Candidatus Protoclostridium stercorigallinarum</name>
    <dbReference type="NCBI Taxonomy" id="2838741"/>
    <lineage>
        <taxon>Bacteria</taxon>
        <taxon>Bacillati</taxon>
        <taxon>Bacillota</taxon>
        <taxon>Clostridia</taxon>
        <taxon>Candidatus Protoclostridium</taxon>
    </lineage>
</organism>
<keyword evidence="2" id="KW-0012">Acyltransferase</keyword>
<sequence length="183" mass="20483">MDIKVKNDITVRKCTAEDLLLLSDIGERTFRETFAHCNTESDMAAYISEAFAEERLCAELSVTGSAFYVAEAGRKPAAYMKINTGDAQTESDRSGWLEVQRLYVLAEYKRRHIGSALMRVAISEAEKINAHGVWLGVWEHNHKAMAFYESFGFTVVGSHDFVLGTDRQTDLIMELSFDRSGGA</sequence>
<dbReference type="InterPro" id="IPR000182">
    <property type="entry name" value="GNAT_dom"/>
</dbReference>
<reference evidence="4" key="1">
    <citation type="journal article" date="2021" name="PeerJ">
        <title>Extensive microbial diversity within the chicken gut microbiome revealed by metagenomics and culture.</title>
        <authorList>
            <person name="Gilroy R."/>
            <person name="Ravi A."/>
            <person name="Getino M."/>
            <person name="Pursley I."/>
            <person name="Horton D.L."/>
            <person name="Alikhan N.F."/>
            <person name="Baker D."/>
            <person name="Gharbi K."/>
            <person name="Hall N."/>
            <person name="Watson M."/>
            <person name="Adriaenssens E.M."/>
            <person name="Foster-Nyarko E."/>
            <person name="Jarju S."/>
            <person name="Secka A."/>
            <person name="Antonio M."/>
            <person name="Oren A."/>
            <person name="Chaudhuri R.R."/>
            <person name="La Ragione R."/>
            <person name="Hildebrand F."/>
            <person name="Pallen M.J."/>
        </authorList>
    </citation>
    <scope>NUCLEOTIDE SEQUENCE</scope>
    <source>
        <strain evidence="4">12435</strain>
    </source>
</reference>
<dbReference type="AlphaFoldDB" id="A0A9D1TS04"/>
<dbReference type="Gene3D" id="3.40.630.30">
    <property type="match status" value="1"/>
</dbReference>
<dbReference type="EMBL" id="DXHS01000029">
    <property type="protein sequence ID" value="HIW02031.1"/>
    <property type="molecule type" value="Genomic_DNA"/>
</dbReference>
<gene>
    <name evidence="4" type="ORF">H9892_01680</name>
</gene>
<proteinExistence type="predicted"/>
<dbReference type="SUPFAM" id="SSF55729">
    <property type="entry name" value="Acyl-CoA N-acyltransferases (Nat)"/>
    <property type="match status" value="1"/>
</dbReference>
<dbReference type="Pfam" id="PF00583">
    <property type="entry name" value="Acetyltransf_1"/>
    <property type="match status" value="1"/>
</dbReference>
<dbReference type="PROSITE" id="PS51186">
    <property type="entry name" value="GNAT"/>
    <property type="match status" value="1"/>
</dbReference>
<dbReference type="InterPro" id="IPR016181">
    <property type="entry name" value="Acyl_CoA_acyltransferase"/>
</dbReference>
<reference evidence="4" key="2">
    <citation type="submission" date="2021-04" db="EMBL/GenBank/DDBJ databases">
        <authorList>
            <person name="Gilroy R."/>
        </authorList>
    </citation>
    <scope>NUCLEOTIDE SEQUENCE</scope>
    <source>
        <strain evidence="4">12435</strain>
    </source>
</reference>
<dbReference type="CDD" id="cd04301">
    <property type="entry name" value="NAT_SF"/>
    <property type="match status" value="1"/>
</dbReference>
<evidence type="ECO:0000256" key="2">
    <source>
        <dbReference type="ARBA" id="ARBA00023315"/>
    </source>
</evidence>
<comment type="caution">
    <text evidence="4">The sequence shown here is derived from an EMBL/GenBank/DDBJ whole genome shotgun (WGS) entry which is preliminary data.</text>
</comment>
<dbReference type="PANTHER" id="PTHR43420">
    <property type="entry name" value="ACETYLTRANSFERASE"/>
    <property type="match status" value="1"/>
</dbReference>
<evidence type="ECO:0000259" key="3">
    <source>
        <dbReference type="PROSITE" id="PS51186"/>
    </source>
</evidence>
<evidence type="ECO:0000256" key="1">
    <source>
        <dbReference type="ARBA" id="ARBA00022679"/>
    </source>
</evidence>
<evidence type="ECO:0000313" key="5">
    <source>
        <dbReference type="Proteomes" id="UP000823990"/>
    </source>
</evidence>
<protein>
    <submittedName>
        <fullName evidence="4">GNAT family N-acetyltransferase</fullName>
    </submittedName>
</protein>
<keyword evidence="1" id="KW-0808">Transferase</keyword>
<accession>A0A9D1TS04</accession>
<dbReference type="InterPro" id="IPR050680">
    <property type="entry name" value="YpeA/RimI_acetyltransf"/>
</dbReference>
<feature type="domain" description="N-acetyltransferase" evidence="3">
    <location>
        <begin position="9"/>
        <end position="178"/>
    </location>
</feature>
<dbReference type="GO" id="GO:0016747">
    <property type="term" value="F:acyltransferase activity, transferring groups other than amino-acyl groups"/>
    <property type="evidence" value="ECO:0007669"/>
    <property type="project" value="InterPro"/>
</dbReference>
<evidence type="ECO:0000313" key="4">
    <source>
        <dbReference type="EMBL" id="HIW02031.1"/>
    </source>
</evidence>
<name>A0A9D1TS04_9FIRM</name>
<dbReference type="PANTHER" id="PTHR43420:SF47">
    <property type="entry name" value="N-ACETYLTRANSFERASE DOMAIN-CONTAINING PROTEIN"/>
    <property type="match status" value="1"/>
</dbReference>
<dbReference type="Proteomes" id="UP000823990">
    <property type="component" value="Unassembled WGS sequence"/>
</dbReference>